<proteinExistence type="predicted"/>
<dbReference type="EMBL" id="QQZY01000008">
    <property type="protein sequence ID" value="RDI73533.1"/>
    <property type="molecule type" value="Genomic_DNA"/>
</dbReference>
<comment type="caution">
    <text evidence="1">The sequence shown here is derived from an EMBL/GenBank/DDBJ whole genome shotgun (WGS) entry which is preliminary data.</text>
</comment>
<sequence length="175" mass="19581">MGHVRRILSTYGFRGRLGILSSVIRTRSGFNALNDAAGPAAVILTLECVNRRALILKRTKADLSVTDAVEVLDNGRLAGVDTGVTLVVGLDSIEAVTEWLRRAASTLTMFPNLQIFQAHGPFMAAFRHPGAETHEFFLKARRSFENVLKQYPTRPDLWSNYRPLWYYEYAGQPVV</sequence>
<dbReference type="Proteomes" id="UP000254134">
    <property type="component" value="Unassembled WGS sequence"/>
</dbReference>
<reference evidence="1 2" key="1">
    <citation type="submission" date="2018-07" db="EMBL/GenBank/DDBJ databases">
        <title>High-quality-draft genome sequence of Gaiella occulta.</title>
        <authorList>
            <person name="Severino R."/>
            <person name="Froufe H.J.C."/>
            <person name="Rainey F.A."/>
            <person name="Barroso C."/>
            <person name="Albuquerque L."/>
            <person name="Lobo-Da-Cunha A."/>
            <person name="Da Costa M.S."/>
            <person name="Egas C."/>
        </authorList>
    </citation>
    <scope>NUCLEOTIDE SEQUENCE [LARGE SCALE GENOMIC DNA]</scope>
    <source>
        <strain evidence="1 2">F2-233</strain>
    </source>
</reference>
<protein>
    <submittedName>
        <fullName evidence="1">Uncharacterized protein</fullName>
    </submittedName>
</protein>
<keyword evidence="2" id="KW-1185">Reference proteome</keyword>
<organism evidence="1 2">
    <name type="scientific">Gaiella occulta</name>
    <dbReference type="NCBI Taxonomy" id="1002870"/>
    <lineage>
        <taxon>Bacteria</taxon>
        <taxon>Bacillati</taxon>
        <taxon>Actinomycetota</taxon>
        <taxon>Thermoleophilia</taxon>
        <taxon>Gaiellales</taxon>
        <taxon>Gaiellaceae</taxon>
        <taxon>Gaiella</taxon>
    </lineage>
</organism>
<dbReference type="AlphaFoldDB" id="A0A7M2YTW9"/>
<name>A0A7M2YTW9_9ACTN</name>
<accession>A0A7M2YTW9</accession>
<evidence type="ECO:0000313" key="1">
    <source>
        <dbReference type="EMBL" id="RDI73533.1"/>
    </source>
</evidence>
<evidence type="ECO:0000313" key="2">
    <source>
        <dbReference type="Proteomes" id="UP000254134"/>
    </source>
</evidence>
<reference evidence="2" key="2">
    <citation type="journal article" date="2019" name="MicrobiologyOpen">
        <title>High-quality draft genome sequence of Gaiella occulta isolated from a 150 meter deep mineral water borehole and comparison with the genome sequences of other deep-branching lineages of the phylum Actinobacteria.</title>
        <authorList>
            <person name="Severino R."/>
            <person name="Froufe H.J.C."/>
            <person name="Barroso C."/>
            <person name="Albuquerque L."/>
            <person name="Lobo-da-Cunha A."/>
            <person name="da Costa M.S."/>
            <person name="Egas C."/>
        </authorList>
    </citation>
    <scope>NUCLEOTIDE SEQUENCE [LARGE SCALE GENOMIC DNA]</scope>
    <source>
        <strain evidence="2">F2-233</strain>
    </source>
</reference>
<gene>
    <name evidence="1" type="ORF">Gocc_2674</name>
</gene>